<evidence type="ECO:0000256" key="7">
    <source>
        <dbReference type="ARBA" id="ARBA00023002"/>
    </source>
</evidence>
<keyword evidence="8 11" id="KW-0350">Heme biosynthesis</keyword>
<organism evidence="13 14">
    <name type="scientific">Lophium mytilinum</name>
    <dbReference type="NCBI Taxonomy" id="390894"/>
    <lineage>
        <taxon>Eukaryota</taxon>
        <taxon>Fungi</taxon>
        <taxon>Dikarya</taxon>
        <taxon>Ascomycota</taxon>
        <taxon>Pezizomycotina</taxon>
        <taxon>Dothideomycetes</taxon>
        <taxon>Pleosporomycetidae</taxon>
        <taxon>Mytilinidiales</taxon>
        <taxon>Mytilinidiaceae</taxon>
        <taxon>Lophium</taxon>
    </lineage>
</organism>
<comment type="pathway">
    <text evidence="2 11">Porphyrin-containing compound metabolism; protoporphyrin-IX biosynthesis; protoporphyrin-IX from protoporphyrinogen-IX: step 1/1.</text>
</comment>
<dbReference type="InterPro" id="IPR004572">
    <property type="entry name" value="Protoporphyrinogen_oxidase"/>
</dbReference>
<accession>A0A6A6QTP3</accession>
<dbReference type="UniPathway" id="UPA00251">
    <property type="reaction ID" value="UER00324"/>
</dbReference>
<evidence type="ECO:0000256" key="10">
    <source>
        <dbReference type="ARBA" id="ARBA00047554"/>
    </source>
</evidence>
<evidence type="ECO:0000259" key="12">
    <source>
        <dbReference type="Pfam" id="PF01593"/>
    </source>
</evidence>
<dbReference type="NCBIfam" id="TIGR00562">
    <property type="entry name" value="proto_IX_ox"/>
    <property type="match status" value="1"/>
</dbReference>
<keyword evidence="6 11" id="KW-0274">FAD</keyword>
<dbReference type="GO" id="GO:0006782">
    <property type="term" value="P:protoporphyrinogen IX biosynthetic process"/>
    <property type="evidence" value="ECO:0007669"/>
    <property type="project" value="UniProtKB-UniRule"/>
</dbReference>
<gene>
    <name evidence="13" type="ORF">BU16DRAFT_618168</name>
</gene>
<dbReference type="PANTHER" id="PTHR42923">
    <property type="entry name" value="PROTOPORPHYRINOGEN OXIDASE"/>
    <property type="match status" value="1"/>
</dbReference>
<comment type="cofactor">
    <cofactor evidence="11">
        <name>FAD</name>
        <dbReference type="ChEBI" id="CHEBI:57692"/>
    </cofactor>
    <text evidence="11">Binds 1 FAD per subunit.</text>
</comment>
<dbReference type="InterPro" id="IPR050464">
    <property type="entry name" value="Zeta_carotene_desat/Oxidored"/>
</dbReference>
<keyword evidence="5 11" id="KW-0285">Flavoprotein</keyword>
<sequence>MLLRRHGSLLGSSLNSLSTRPILCSQCHHHRYSTGPPQNIAVIGGGITGLASAYYIAKEQPTARITVYEAGPRLGGWLHSSHVEVPGGRVLFEHGPRSLRPGMGALVTTTLIQELGMIPDVIYTDKTAASAVNRFIYYPDHLVRLPHPTTDSMLEIAFSILREPLFSGVIPGLIGEAFRPTRPESLDDESVASFFARRLDPRIPQNIVSAVLHGIYAGDVNQLSIRAIFPLLWTLEKQGGSVIGALATRRPEDNITVPRRDRELLAETKKVLDPEFMVALGKASIFSFRNGLQQLVDRLAEIVAGKKRVTTRLDTPVTHIELEEAAGGDKKIKVSTESESQTYDMVVSSIFSKKLSELCTSDSKTLLPELAKTHAVTVMVINLFYTNPKLVPVEGFGYLIPQTIPFQQNPERALGVIFDSDSIKGQDIATGTKLTIILGGHWWDGWSTYPTEEEGIAAARSVLQRHLRITDEPVAAQAKLQKDCIPQYTVGHISRMKQTHTRLMHRFKGRLRVVGNSYTGVGVNDCIRASRDIAQDLDQYNQKSGLEAIPS</sequence>
<evidence type="ECO:0000256" key="2">
    <source>
        <dbReference type="ARBA" id="ARBA00005073"/>
    </source>
</evidence>
<evidence type="ECO:0000256" key="6">
    <source>
        <dbReference type="ARBA" id="ARBA00022827"/>
    </source>
</evidence>
<evidence type="ECO:0000256" key="9">
    <source>
        <dbReference type="ARBA" id="ARBA00023244"/>
    </source>
</evidence>
<evidence type="ECO:0000256" key="11">
    <source>
        <dbReference type="RuleBase" id="RU367069"/>
    </source>
</evidence>
<evidence type="ECO:0000313" key="13">
    <source>
        <dbReference type="EMBL" id="KAF2495330.1"/>
    </source>
</evidence>
<reference evidence="13" key="1">
    <citation type="journal article" date="2020" name="Stud. Mycol.">
        <title>101 Dothideomycetes genomes: a test case for predicting lifestyles and emergence of pathogens.</title>
        <authorList>
            <person name="Haridas S."/>
            <person name="Albert R."/>
            <person name="Binder M."/>
            <person name="Bloem J."/>
            <person name="Labutti K."/>
            <person name="Salamov A."/>
            <person name="Andreopoulos B."/>
            <person name="Baker S."/>
            <person name="Barry K."/>
            <person name="Bills G."/>
            <person name="Bluhm B."/>
            <person name="Cannon C."/>
            <person name="Castanera R."/>
            <person name="Culley D."/>
            <person name="Daum C."/>
            <person name="Ezra D."/>
            <person name="Gonzalez J."/>
            <person name="Henrissat B."/>
            <person name="Kuo A."/>
            <person name="Liang C."/>
            <person name="Lipzen A."/>
            <person name="Lutzoni F."/>
            <person name="Magnuson J."/>
            <person name="Mondo S."/>
            <person name="Nolan M."/>
            <person name="Ohm R."/>
            <person name="Pangilinan J."/>
            <person name="Park H.-J."/>
            <person name="Ramirez L."/>
            <person name="Alfaro M."/>
            <person name="Sun H."/>
            <person name="Tritt A."/>
            <person name="Yoshinaga Y."/>
            <person name="Zwiers L.-H."/>
            <person name="Turgeon B."/>
            <person name="Goodwin S."/>
            <person name="Spatafora J."/>
            <person name="Crous P."/>
            <person name="Grigoriev I."/>
        </authorList>
    </citation>
    <scope>NUCLEOTIDE SEQUENCE</scope>
    <source>
        <strain evidence="13">CBS 269.34</strain>
    </source>
</reference>
<feature type="domain" description="Amine oxidase" evidence="12">
    <location>
        <begin position="47"/>
        <end position="537"/>
    </location>
</feature>
<comment type="catalytic activity">
    <reaction evidence="10 11">
        <text>protoporphyrinogen IX + 3 O2 = protoporphyrin IX + 3 H2O2</text>
        <dbReference type="Rhea" id="RHEA:25576"/>
        <dbReference type="ChEBI" id="CHEBI:15379"/>
        <dbReference type="ChEBI" id="CHEBI:16240"/>
        <dbReference type="ChEBI" id="CHEBI:57306"/>
        <dbReference type="ChEBI" id="CHEBI:57307"/>
        <dbReference type="EC" id="1.3.3.4"/>
    </reaction>
</comment>
<keyword evidence="14" id="KW-1185">Reference proteome</keyword>
<dbReference type="OrthoDB" id="438553at2759"/>
<dbReference type="GO" id="GO:0005743">
    <property type="term" value="C:mitochondrial inner membrane"/>
    <property type="evidence" value="ECO:0007669"/>
    <property type="project" value="UniProtKB-SubCell"/>
</dbReference>
<dbReference type="PANTHER" id="PTHR42923:SF3">
    <property type="entry name" value="PROTOPORPHYRINOGEN OXIDASE"/>
    <property type="match status" value="1"/>
</dbReference>
<dbReference type="Gene3D" id="3.50.50.60">
    <property type="entry name" value="FAD/NAD(P)-binding domain"/>
    <property type="match status" value="1"/>
</dbReference>
<dbReference type="Pfam" id="PF01593">
    <property type="entry name" value="Amino_oxidase"/>
    <property type="match status" value="1"/>
</dbReference>
<evidence type="ECO:0000256" key="3">
    <source>
        <dbReference type="ARBA" id="ARBA00010551"/>
    </source>
</evidence>
<dbReference type="InterPro" id="IPR036188">
    <property type="entry name" value="FAD/NAD-bd_sf"/>
</dbReference>
<dbReference type="GO" id="GO:0004729">
    <property type="term" value="F:oxygen-dependent protoporphyrinogen oxidase activity"/>
    <property type="evidence" value="ECO:0007669"/>
    <property type="project" value="UniProtKB-UniRule"/>
</dbReference>
<dbReference type="AlphaFoldDB" id="A0A6A6QTP3"/>
<name>A0A6A6QTP3_9PEZI</name>
<evidence type="ECO:0000313" key="14">
    <source>
        <dbReference type="Proteomes" id="UP000799750"/>
    </source>
</evidence>
<keyword evidence="7 11" id="KW-0560">Oxidoreductase</keyword>
<dbReference type="SUPFAM" id="SSF54373">
    <property type="entry name" value="FAD-linked reductases, C-terminal domain"/>
    <property type="match status" value="1"/>
</dbReference>
<dbReference type="Proteomes" id="UP000799750">
    <property type="component" value="Unassembled WGS sequence"/>
</dbReference>
<dbReference type="EC" id="1.3.3.4" evidence="4 11"/>
<keyword evidence="9 11" id="KW-0627">Porphyrin biosynthesis</keyword>
<evidence type="ECO:0000256" key="1">
    <source>
        <dbReference type="ARBA" id="ARBA00002600"/>
    </source>
</evidence>
<comment type="subcellular location">
    <subcellularLocation>
        <location evidence="11">Mitochondrion inner membrane</location>
    </subcellularLocation>
</comment>
<protein>
    <recommendedName>
        <fullName evidence="4 11">Protoporphyrinogen oxidase</fullName>
        <ecNumber evidence="4 11">1.3.3.4</ecNumber>
    </recommendedName>
</protein>
<dbReference type="SUPFAM" id="SSF51905">
    <property type="entry name" value="FAD/NAD(P)-binding domain"/>
    <property type="match status" value="1"/>
</dbReference>
<evidence type="ECO:0000256" key="8">
    <source>
        <dbReference type="ARBA" id="ARBA00023133"/>
    </source>
</evidence>
<comment type="similarity">
    <text evidence="3 11">Belongs to the protoporphyrinogen/coproporphyrinogen oxidase family. Protoporphyrinogen oxidase subfamily.</text>
</comment>
<evidence type="ECO:0000256" key="5">
    <source>
        <dbReference type="ARBA" id="ARBA00022630"/>
    </source>
</evidence>
<dbReference type="InterPro" id="IPR002937">
    <property type="entry name" value="Amino_oxidase"/>
</dbReference>
<dbReference type="EMBL" id="MU004189">
    <property type="protein sequence ID" value="KAF2495330.1"/>
    <property type="molecule type" value="Genomic_DNA"/>
</dbReference>
<comment type="function">
    <text evidence="1 11">Catalyzes the 6-electron oxidation of protoporphyrinogen-IX to form protoporphyrin-IX.</text>
</comment>
<evidence type="ECO:0000256" key="4">
    <source>
        <dbReference type="ARBA" id="ARBA00012867"/>
    </source>
</evidence>
<proteinExistence type="inferred from homology"/>